<evidence type="ECO:0000313" key="4">
    <source>
        <dbReference type="EMBL" id="GMI30986.1"/>
    </source>
</evidence>
<dbReference type="Gene3D" id="1.25.40.20">
    <property type="entry name" value="Ankyrin repeat-containing domain"/>
    <property type="match status" value="2"/>
</dbReference>
<keyword evidence="1" id="KW-0040">ANK repeat</keyword>
<dbReference type="InterPro" id="IPR051616">
    <property type="entry name" value="Cul2-RING_E3_ligase_SR"/>
</dbReference>
<dbReference type="Proteomes" id="UP001165060">
    <property type="component" value="Unassembled WGS sequence"/>
</dbReference>
<feature type="region of interest" description="Disordered" evidence="3">
    <location>
        <begin position="23"/>
        <end position="46"/>
    </location>
</feature>
<dbReference type="InterPro" id="IPR002110">
    <property type="entry name" value="Ankyrin_rpt"/>
</dbReference>
<dbReference type="PROSITE" id="PS50297">
    <property type="entry name" value="ANK_REP_REGION"/>
    <property type="match status" value="1"/>
</dbReference>
<name>A0ABQ6MQL8_9STRA</name>
<dbReference type="EMBL" id="BRYB01004439">
    <property type="protein sequence ID" value="GMI30986.1"/>
    <property type="molecule type" value="Genomic_DNA"/>
</dbReference>
<dbReference type="InterPro" id="IPR011990">
    <property type="entry name" value="TPR-like_helical_dom_sf"/>
</dbReference>
<dbReference type="PANTHER" id="PTHR46224">
    <property type="entry name" value="ANKYRIN REPEAT FAMILY PROTEIN"/>
    <property type="match status" value="1"/>
</dbReference>
<gene>
    <name evidence="4" type="ORF">TeGR_g4970</name>
</gene>
<keyword evidence="2" id="KW-0802">TPR repeat</keyword>
<dbReference type="PANTHER" id="PTHR46224:SF6">
    <property type="entry name" value="ANKYRIN REPEAT FAMILY PROTEIN"/>
    <property type="match status" value="1"/>
</dbReference>
<dbReference type="Gene3D" id="1.25.40.10">
    <property type="entry name" value="Tetratricopeptide repeat domain"/>
    <property type="match status" value="1"/>
</dbReference>
<dbReference type="SUPFAM" id="SSF48452">
    <property type="entry name" value="TPR-like"/>
    <property type="match status" value="1"/>
</dbReference>
<evidence type="ECO:0000256" key="2">
    <source>
        <dbReference type="PROSITE-ProRule" id="PRU00339"/>
    </source>
</evidence>
<dbReference type="SMART" id="SM00248">
    <property type="entry name" value="ANK"/>
    <property type="match status" value="7"/>
</dbReference>
<evidence type="ECO:0000256" key="3">
    <source>
        <dbReference type="SAM" id="MobiDB-lite"/>
    </source>
</evidence>
<dbReference type="SUPFAM" id="SSF48403">
    <property type="entry name" value="Ankyrin repeat"/>
    <property type="match status" value="1"/>
</dbReference>
<feature type="compositionally biased region" description="Low complexity" evidence="3">
    <location>
        <begin position="28"/>
        <end position="42"/>
    </location>
</feature>
<dbReference type="PROSITE" id="PS50005">
    <property type="entry name" value="TPR"/>
    <property type="match status" value="1"/>
</dbReference>
<protein>
    <submittedName>
        <fullName evidence="4">Uncharacterized protein</fullName>
    </submittedName>
</protein>
<reference evidence="4 5" key="1">
    <citation type="journal article" date="2023" name="Commun. Biol.">
        <title>Genome analysis of Parmales, the sister group of diatoms, reveals the evolutionary specialization of diatoms from phago-mixotrophs to photoautotrophs.</title>
        <authorList>
            <person name="Ban H."/>
            <person name="Sato S."/>
            <person name="Yoshikawa S."/>
            <person name="Yamada K."/>
            <person name="Nakamura Y."/>
            <person name="Ichinomiya M."/>
            <person name="Sato N."/>
            <person name="Blanc-Mathieu R."/>
            <person name="Endo H."/>
            <person name="Kuwata A."/>
            <person name="Ogata H."/>
        </authorList>
    </citation>
    <scope>NUCLEOTIDE SEQUENCE [LARGE SCALE GENOMIC DNA]</scope>
</reference>
<feature type="region of interest" description="Disordered" evidence="3">
    <location>
        <begin position="366"/>
        <end position="387"/>
    </location>
</feature>
<organism evidence="4 5">
    <name type="scientific">Tetraparma gracilis</name>
    <dbReference type="NCBI Taxonomy" id="2962635"/>
    <lineage>
        <taxon>Eukaryota</taxon>
        <taxon>Sar</taxon>
        <taxon>Stramenopiles</taxon>
        <taxon>Ochrophyta</taxon>
        <taxon>Bolidophyceae</taxon>
        <taxon>Parmales</taxon>
        <taxon>Triparmaceae</taxon>
        <taxon>Tetraparma</taxon>
    </lineage>
</organism>
<dbReference type="InterPro" id="IPR019734">
    <property type="entry name" value="TPR_rpt"/>
</dbReference>
<comment type="caution">
    <text evidence="4">The sequence shown here is derived from an EMBL/GenBank/DDBJ whole genome shotgun (WGS) entry which is preliminary data.</text>
</comment>
<feature type="repeat" description="ANK" evidence="1">
    <location>
        <begin position="218"/>
        <end position="253"/>
    </location>
</feature>
<keyword evidence="5" id="KW-1185">Reference proteome</keyword>
<dbReference type="PROSITE" id="PS50088">
    <property type="entry name" value="ANK_REPEAT"/>
    <property type="match status" value="1"/>
</dbReference>
<sequence length="555" mass="56972">MAANINKQKAMAAAQGYNIKGPDGKRVSALPSGSEGGSSELSAADKQRVMLSEREAMRRLLTGAMADDAAAVRETLLSYVTAEDSPAACLAQFRDGRGRTALHFAAQSHAVQVLKLVRELALGSAASDEDAAALRELADRGDEGGVTSLACCCMNAPPPSVPAGNLPLAISLLLELGASPGAAAGSGATPLHHAAGAGSLPLLTLAALPEPLLSAPSDAGTPLHWAAGSVHPSAPAIISLLCRRGADPNALDPRGLPPLILAAAGCRDGCASELVAGGADVGAILTGGVTVAHIAADNGLAATLAALAASEGGRNLFGIANDKGETPAELAAENGYKSCFRILMGEEGKKLDEGGLSELMGRMKVEQEAKAAARPPPPPEKKGEELPLVKPGEEEKWSDPLEVAAAEECGMALEKAKACKAEDREKAEAHKKLGNGFFGKKSYAKAIEEYSAAVDLYGADRTYYSNRSACHAALKDDAAALADAVRCRVADPAWQKGAYRLAAARLALGRHEDAAVAAWEGVSLEPGSKEAEALKGLMRKAVAEGKKAEGKKKKK</sequence>
<dbReference type="Pfam" id="PF12796">
    <property type="entry name" value="Ank_2"/>
    <property type="match status" value="1"/>
</dbReference>
<evidence type="ECO:0000256" key="1">
    <source>
        <dbReference type="PROSITE-ProRule" id="PRU00023"/>
    </source>
</evidence>
<accession>A0ABQ6MQL8</accession>
<dbReference type="PRINTS" id="PR01415">
    <property type="entry name" value="ANKYRIN"/>
</dbReference>
<feature type="repeat" description="TPR" evidence="2">
    <location>
        <begin position="427"/>
        <end position="460"/>
    </location>
</feature>
<proteinExistence type="predicted"/>
<dbReference type="InterPro" id="IPR036770">
    <property type="entry name" value="Ankyrin_rpt-contain_sf"/>
</dbReference>
<dbReference type="Pfam" id="PF00023">
    <property type="entry name" value="Ank"/>
    <property type="match status" value="1"/>
</dbReference>
<evidence type="ECO:0000313" key="5">
    <source>
        <dbReference type="Proteomes" id="UP001165060"/>
    </source>
</evidence>